<gene>
    <name evidence="1" type="ORF">MLD38_009300</name>
</gene>
<evidence type="ECO:0000313" key="2">
    <source>
        <dbReference type="Proteomes" id="UP001057402"/>
    </source>
</evidence>
<proteinExistence type="predicted"/>
<reference evidence="2" key="1">
    <citation type="journal article" date="2023" name="Front. Plant Sci.">
        <title>Chromosomal-level genome assembly of Melastoma candidum provides insights into trichome evolution.</title>
        <authorList>
            <person name="Zhong Y."/>
            <person name="Wu W."/>
            <person name="Sun C."/>
            <person name="Zou P."/>
            <person name="Liu Y."/>
            <person name="Dai S."/>
            <person name="Zhou R."/>
        </authorList>
    </citation>
    <scope>NUCLEOTIDE SEQUENCE [LARGE SCALE GENOMIC DNA]</scope>
</reference>
<dbReference type="Proteomes" id="UP001057402">
    <property type="component" value="Chromosome 3"/>
</dbReference>
<accession>A0ACB9S058</accession>
<sequence>MSRVLISALVVIFFVYPSNPLKFSIPRFDQTLADVLYEGDAHPDVGNVDMTDMTYYCHVGRVTYNERLRLWDSSSGRLSDFITHFAFTIDMGNRTNFGDGFAFFMAPVGFQIPVNSIGWFPGLYNTTYRDSSRNQIIHVEFDPYGASSKKSKRIKIATGVSTSIVLLILVLFAIFVVRTNRKRKNRMKKNTTEAANSMSINEDLERQAGPRRYAYKDLASATNNFSSERKLGEGGFGSVYKGYLLDLDIPITVKKFSRGSRQGKREFITEVKVISSLRHRNLVQLIGWCHDRNEFLLVFEFMPNGSLDTHLFGKRAPLTWLTRYKISLGLASALLYLHEEWEQCVIHRDIKSSNVMLDLNFNVKLGISDWLG</sequence>
<name>A0ACB9S058_9MYRT</name>
<organism evidence="1 2">
    <name type="scientific">Melastoma candidum</name>
    <dbReference type="NCBI Taxonomy" id="119954"/>
    <lineage>
        <taxon>Eukaryota</taxon>
        <taxon>Viridiplantae</taxon>
        <taxon>Streptophyta</taxon>
        <taxon>Embryophyta</taxon>
        <taxon>Tracheophyta</taxon>
        <taxon>Spermatophyta</taxon>
        <taxon>Magnoliopsida</taxon>
        <taxon>eudicotyledons</taxon>
        <taxon>Gunneridae</taxon>
        <taxon>Pentapetalae</taxon>
        <taxon>rosids</taxon>
        <taxon>malvids</taxon>
        <taxon>Myrtales</taxon>
        <taxon>Melastomataceae</taxon>
        <taxon>Melastomatoideae</taxon>
        <taxon>Melastomateae</taxon>
        <taxon>Melastoma</taxon>
    </lineage>
</organism>
<dbReference type="EMBL" id="CM042882">
    <property type="protein sequence ID" value="KAI4383466.1"/>
    <property type="molecule type" value="Genomic_DNA"/>
</dbReference>
<comment type="caution">
    <text evidence="1">The sequence shown here is derived from an EMBL/GenBank/DDBJ whole genome shotgun (WGS) entry which is preliminary data.</text>
</comment>
<protein>
    <submittedName>
        <fullName evidence="1">Uncharacterized protein</fullName>
    </submittedName>
</protein>
<keyword evidence="2" id="KW-1185">Reference proteome</keyword>
<evidence type="ECO:0000313" key="1">
    <source>
        <dbReference type="EMBL" id="KAI4383466.1"/>
    </source>
</evidence>